<evidence type="ECO:0000256" key="5">
    <source>
        <dbReference type="ARBA" id="ARBA00023002"/>
    </source>
</evidence>
<dbReference type="AlphaFoldDB" id="A0A0C2EHE1"/>
<dbReference type="InterPro" id="IPR036188">
    <property type="entry name" value="FAD/NAD-bd_sf"/>
</dbReference>
<gene>
    <name evidence="8" type="ORF">GFER_05765</name>
</gene>
<comment type="caution">
    <text evidence="8">The sequence shown here is derived from an EMBL/GenBank/DDBJ whole genome shotgun (WGS) entry which is preliminary data.</text>
</comment>
<evidence type="ECO:0000256" key="4">
    <source>
        <dbReference type="ARBA" id="ARBA00022827"/>
    </source>
</evidence>
<proteinExistence type="inferred from homology"/>
<sequence length="432" mass="47288">MKRSFDAIVIGAGPAGSSAALTLAKAGLDVALLERGTFPGEKNMFGGVLHRLTALEEHFPDFWDQAPLERHIVKKSLSFLTDEASFNVNFDTQASDRTPYNGYTVYRPRFDRWLADEAVKAGAKLYCGCTVDDVIRDGARIVGVKIMRDGGDLRAPVVIAADGVLSFTAKKAGLRRPSFDPAQMAVGVKALIDLPKEVIDERFGLVRDQGASNELVGCTQGVRGGGFLYTNYDSLSLGLVMHLGSLSESGKTPYDLLNGFMEQPQMAKLLKGGKLLEYSAHLVPEGGYDMVPETYGDGILVAGDAAALCIVTGLNLEGINLATHSGMLAAKATIEAHERKDFSKRSLATYKKMLDASYVMQDLKLYRRTPHMLHNDRIYTAYPDLLCGIMDEIYRIDGTPKDTMTRLLMRTVKEKIGLKNMLADVYSGWRAL</sequence>
<evidence type="ECO:0000256" key="2">
    <source>
        <dbReference type="ARBA" id="ARBA00006796"/>
    </source>
</evidence>
<dbReference type="InterPro" id="IPR059103">
    <property type="entry name" value="FixC-like_C"/>
</dbReference>
<keyword evidence="3" id="KW-0285">Flavoprotein</keyword>
<dbReference type="GO" id="GO:0071949">
    <property type="term" value="F:FAD binding"/>
    <property type="evidence" value="ECO:0007669"/>
    <property type="project" value="InterPro"/>
</dbReference>
<dbReference type="EMBL" id="JWJD01000001">
    <property type="protein sequence ID" value="KIH78088.1"/>
    <property type="molecule type" value="Genomic_DNA"/>
</dbReference>
<accession>A0A0C2EHE1</accession>
<evidence type="ECO:0000256" key="1">
    <source>
        <dbReference type="ARBA" id="ARBA00001974"/>
    </source>
</evidence>
<dbReference type="Pfam" id="PF01494">
    <property type="entry name" value="FAD_binding_3"/>
    <property type="match status" value="1"/>
</dbReference>
<dbReference type="InterPro" id="IPR039651">
    <property type="entry name" value="FixC-like"/>
</dbReference>
<dbReference type="SUPFAM" id="SSF51905">
    <property type="entry name" value="FAD/NAD(P)-binding domain"/>
    <property type="match status" value="1"/>
</dbReference>
<evidence type="ECO:0000256" key="3">
    <source>
        <dbReference type="ARBA" id="ARBA00022630"/>
    </source>
</evidence>
<dbReference type="RefSeq" id="WP_040096876.1">
    <property type="nucleotide sequence ID" value="NZ_JWJD01000001.1"/>
</dbReference>
<evidence type="ECO:0000313" key="8">
    <source>
        <dbReference type="EMBL" id="KIH78088.1"/>
    </source>
</evidence>
<comment type="cofactor">
    <cofactor evidence="1">
        <name>FAD</name>
        <dbReference type="ChEBI" id="CHEBI:57692"/>
    </cofactor>
</comment>
<feature type="domain" description="FixC-like C-terminal" evidence="7">
    <location>
        <begin position="370"/>
        <end position="431"/>
    </location>
</feature>
<feature type="domain" description="FAD-binding" evidence="6">
    <location>
        <begin position="6"/>
        <end position="189"/>
    </location>
</feature>
<keyword evidence="9" id="KW-1185">Reference proteome</keyword>
<dbReference type="Gene3D" id="3.50.50.60">
    <property type="entry name" value="FAD/NAD(P)-binding domain"/>
    <property type="match status" value="1"/>
</dbReference>
<dbReference type="PANTHER" id="PTHR43624:SF2">
    <property type="entry name" value="ELECTRON TRANSFER FLAVOPROTEIN-QUINONE OXIDOREDUCTASE YDIS-RELATED"/>
    <property type="match status" value="1"/>
</dbReference>
<evidence type="ECO:0000259" key="7">
    <source>
        <dbReference type="Pfam" id="PF26311"/>
    </source>
</evidence>
<dbReference type="Proteomes" id="UP000035068">
    <property type="component" value="Unassembled WGS sequence"/>
</dbReference>
<dbReference type="Pfam" id="PF26311">
    <property type="entry name" value="ETF-QO_FixC_C"/>
    <property type="match status" value="1"/>
</dbReference>
<organism evidence="8 9">
    <name type="scientific">Geoalkalibacter ferrihydriticus DSM 17813</name>
    <dbReference type="NCBI Taxonomy" id="1121915"/>
    <lineage>
        <taxon>Bacteria</taxon>
        <taxon>Pseudomonadati</taxon>
        <taxon>Thermodesulfobacteriota</taxon>
        <taxon>Desulfuromonadia</taxon>
        <taxon>Desulfuromonadales</taxon>
        <taxon>Geoalkalibacteraceae</taxon>
        <taxon>Geoalkalibacter</taxon>
    </lineage>
</organism>
<dbReference type="GO" id="GO:0016491">
    <property type="term" value="F:oxidoreductase activity"/>
    <property type="evidence" value="ECO:0007669"/>
    <property type="project" value="UniProtKB-KW"/>
</dbReference>
<dbReference type="PANTHER" id="PTHR43624">
    <property type="entry name" value="ELECTRON TRANSFER FLAVOPROTEIN-QUINONE OXIDOREDUCTASE YDIS-RELATED"/>
    <property type="match status" value="1"/>
</dbReference>
<protein>
    <submittedName>
        <fullName evidence="8">FAD-dependent oxidoreductase</fullName>
    </submittedName>
</protein>
<evidence type="ECO:0000259" key="6">
    <source>
        <dbReference type="Pfam" id="PF01494"/>
    </source>
</evidence>
<comment type="similarity">
    <text evidence="2">Belongs to the ETF-QO/FixC family.</text>
</comment>
<keyword evidence="4" id="KW-0274">FAD</keyword>
<reference evidence="8 9" key="1">
    <citation type="submission" date="2014-12" db="EMBL/GenBank/DDBJ databases">
        <title>Genomes of Geoalkalibacter ferrihydriticus and Geoalkalibacter subterraneus, two haloalkaliphilic metal-reducing members of the Geobacteraceae.</title>
        <authorList>
            <person name="Badalamenti J.P."/>
            <person name="Torres C.I."/>
            <person name="Krajmalnik-Brown R."/>
            <person name="Bond D.R."/>
        </authorList>
    </citation>
    <scope>NUCLEOTIDE SEQUENCE [LARGE SCALE GENOMIC DNA]</scope>
    <source>
        <strain evidence="8 9">DSM 17813</strain>
    </source>
</reference>
<dbReference type="InterPro" id="IPR002938">
    <property type="entry name" value="FAD-bd"/>
</dbReference>
<dbReference type="PRINTS" id="PR00420">
    <property type="entry name" value="RNGMNOXGNASE"/>
</dbReference>
<evidence type="ECO:0000313" key="9">
    <source>
        <dbReference type="Proteomes" id="UP000035068"/>
    </source>
</evidence>
<dbReference type="SUPFAM" id="SSF54373">
    <property type="entry name" value="FAD-linked reductases, C-terminal domain"/>
    <property type="match status" value="1"/>
</dbReference>
<name>A0A0C2EHE1_9BACT</name>
<keyword evidence="5" id="KW-0560">Oxidoreductase</keyword>